<dbReference type="InterPro" id="IPR042233">
    <property type="entry name" value="Cell_div_ZapA_N"/>
</dbReference>
<dbReference type="Gene3D" id="3.30.160.880">
    <property type="entry name" value="Cell division protein ZapA protomer, N-terminal domain"/>
    <property type="match status" value="1"/>
</dbReference>
<dbReference type="InterPro" id="IPR036192">
    <property type="entry name" value="Cell_div_ZapA-like_sf"/>
</dbReference>
<keyword evidence="6" id="KW-0131">Cell cycle</keyword>
<keyword evidence="4 11" id="KW-0132">Cell division</keyword>
<keyword evidence="5" id="KW-0717">Septation</keyword>
<evidence type="ECO:0000256" key="5">
    <source>
        <dbReference type="ARBA" id="ARBA00023210"/>
    </source>
</evidence>
<comment type="function">
    <text evidence="7">Activator of cell division through the inhibition of FtsZ GTPase activity, therefore promoting FtsZ assembly into bundles of protofilaments necessary for the formation of the division Z ring. It is recruited early at mid-cell but it is not essential for cell division.</text>
</comment>
<dbReference type="Gene3D" id="1.20.5.50">
    <property type="match status" value="1"/>
</dbReference>
<dbReference type="Proteomes" id="UP000295794">
    <property type="component" value="Unassembled WGS sequence"/>
</dbReference>
<proteinExistence type="predicted"/>
<dbReference type="GO" id="GO:0043093">
    <property type="term" value="P:FtsZ-dependent cytokinesis"/>
    <property type="evidence" value="ECO:0007669"/>
    <property type="project" value="TreeGrafter"/>
</dbReference>
<evidence type="ECO:0000313" key="12">
    <source>
        <dbReference type="Proteomes" id="UP000255108"/>
    </source>
</evidence>
<evidence type="ECO:0000256" key="4">
    <source>
        <dbReference type="ARBA" id="ARBA00022618"/>
    </source>
</evidence>
<dbReference type="Proteomes" id="UP000255108">
    <property type="component" value="Unassembled WGS sequence"/>
</dbReference>
<evidence type="ECO:0000256" key="9">
    <source>
        <dbReference type="ARBA" id="ARBA00033158"/>
    </source>
</evidence>
<dbReference type="GO" id="GO:0005829">
    <property type="term" value="C:cytosol"/>
    <property type="evidence" value="ECO:0007669"/>
    <property type="project" value="TreeGrafter"/>
</dbReference>
<keyword evidence="13" id="KW-1185">Reference proteome</keyword>
<accession>A0A377STY2</accession>
<dbReference type="GO" id="GO:0000917">
    <property type="term" value="P:division septum assembly"/>
    <property type="evidence" value="ECO:0007669"/>
    <property type="project" value="UniProtKB-KW"/>
</dbReference>
<evidence type="ECO:0000256" key="3">
    <source>
        <dbReference type="ARBA" id="ARBA00022490"/>
    </source>
</evidence>
<evidence type="ECO:0000313" key="11">
    <source>
        <dbReference type="EMBL" id="TCU82071.1"/>
    </source>
</evidence>
<evidence type="ECO:0000256" key="6">
    <source>
        <dbReference type="ARBA" id="ARBA00023306"/>
    </source>
</evidence>
<dbReference type="GO" id="GO:0030428">
    <property type="term" value="C:cell septum"/>
    <property type="evidence" value="ECO:0007669"/>
    <property type="project" value="TreeGrafter"/>
</dbReference>
<evidence type="ECO:0000256" key="7">
    <source>
        <dbReference type="ARBA" id="ARBA00024910"/>
    </source>
</evidence>
<name>A0A377STY2_9NEIS</name>
<dbReference type="RefSeq" id="WP_115228589.1">
    <property type="nucleotide sequence ID" value="NZ_CAWOLO010000017.1"/>
</dbReference>
<evidence type="ECO:0000256" key="2">
    <source>
        <dbReference type="ARBA" id="ARBA00015195"/>
    </source>
</evidence>
<dbReference type="EMBL" id="SMBT01000017">
    <property type="protein sequence ID" value="TCU82071.1"/>
    <property type="molecule type" value="Genomic_DNA"/>
</dbReference>
<dbReference type="PANTHER" id="PTHR34981:SF1">
    <property type="entry name" value="CELL DIVISION PROTEIN ZAPA"/>
    <property type="match status" value="1"/>
</dbReference>
<evidence type="ECO:0000256" key="1">
    <source>
        <dbReference type="ARBA" id="ARBA00004496"/>
    </source>
</evidence>
<gene>
    <name evidence="10" type="primary">zapA</name>
    <name evidence="11" type="ORF">EV682_11753</name>
    <name evidence="10" type="ORF">NCTC11159_03380</name>
</gene>
<dbReference type="InterPro" id="IPR007838">
    <property type="entry name" value="Cell_div_ZapA-like"/>
</dbReference>
<protein>
    <recommendedName>
        <fullName evidence="2">Cell division protein ZapA</fullName>
    </recommendedName>
    <alternativeName>
        <fullName evidence="9">Z ring-associated protein ZapA</fullName>
    </alternativeName>
</protein>
<evidence type="ECO:0000256" key="8">
    <source>
        <dbReference type="ARBA" id="ARBA00026068"/>
    </source>
</evidence>
<reference evidence="11 13" key="2">
    <citation type="submission" date="2019-03" db="EMBL/GenBank/DDBJ databases">
        <title>Genomic Encyclopedia of Type Strains, Phase IV (KMG-IV): sequencing the most valuable type-strain genomes for metagenomic binning, comparative biology and taxonomic classification.</title>
        <authorList>
            <person name="Goeker M."/>
        </authorList>
    </citation>
    <scope>NUCLEOTIDE SEQUENCE [LARGE SCALE GENOMIC DNA]</scope>
    <source>
        <strain evidence="11 13">DSM 3764</strain>
    </source>
</reference>
<evidence type="ECO:0000313" key="13">
    <source>
        <dbReference type="Proteomes" id="UP000295794"/>
    </source>
</evidence>
<dbReference type="SUPFAM" id="SSF102829">
    <property type="entry name" value="Cell division protein ZapA-like"/>
    <property type="match status" value="1"/>
</dbReference>
<dbReference type="GO" id="GO:0000921">
    <property type="term" value="P:septin ring assembly"/>
    <property type="evidence" value="ECO:0007669"/>
    <property type="project" value="TreeGrafter"/>
</dbReference>
<comment type="subunit">
    <text evidence="8">Homodimer. Interacts with FtsZ.</text>
</comment>
<sequence length="105" mass="11619">MSDAGIKQLDVSIMGREFRVACPDDEEATLIQAVELLDQRMHEIRASGKVIGLEKIAIMAALNITHEYLHTRVDGGFDIATIQRRIASMNSTIDAVMGEQTELFS</sequence>
<comment type="subcellular location">
    <subcellularLocation>
        <location evidence="1">Cytoplasm</location>
    </subcellularLocation>
</comment>
<dbReference type="OrthoDB" id="5297208at2"/>
<keyword evidence="3" id="KW-0963">Cytoplasm</keyword>
<evidence type="ECO:0000313" key="10">
    <source>
        <dbReference type="EMBL" id="STR44835.1"/>
    </source>
</evidence>
<dbReference type="AlphaFoldDB" id="A0A377STY2"/>
<organism evidence="10 12">
    <name type="scientific">Iodobacter fluviatilis</name>
    <dbReference type="NCBI Taxonomy" id="537"/>
    <lineage>
        <taxon>Bacteria</taxon>
        <taxon>Pseudomonadati</taxon>
        <taxon>Pseudomonadota</taxon>
        <taxon>Betaproteobacteria</taxon>
        <taxon>Neisseriales</taxon>
        <taxon>Chitinibacteraceae</taxon>
        <taxon>Iodobacter</taxon>
    </lineage>
</organism>
<dbReference type="Pfam" id="PF05164">
    <property type="entry name" value="ZapA"/>
    <property type="match status" value="1"/>
</dbReference>
<dbReference type="PANTHER" id="PTHR34981">
    <property type="entry name" value="CELL DIVISION PROTEIN ZAPA"/>
    <property type="match status" value="1"/>
</dbReference>
<dbReference type="GO" id="GO:0032153">
    <property type="term" value="C:cell division site"/>
    <property type="evidence" value="ECO:0007669"/>
    <property type="project" value="TreeGrafter"/>
</dbReference>
<reference evidence="10 12" key="1">
    <citation type="submission" date="2018-06" db="EMBL/GenBank/DDBJ databases">
        <authorList>
            <consortium name="Pathogen Informatics"/>
            <person name="Doyle S."/>
        </authorList>
    </citation>
    <scope>NUCLEOTIDE SEQUENCE [LARGE SCALE GENOMIC DNA]</scope>
    <source>
        <strain evidence="10 12">NCTC11159</strain>
    </source>
</reference>
<dbReference type="EMBL" id="UGHR01000003">
    <property type="protein sequence ID" value="STR44835.1"/>
    <property type="molecule type" value="Genomic_DNA"/>
</dbReference>